<dbReference type="Proteomes" id="UP000556084">
    <property type="component" value="Unassembled WGS sequence"/>
</dbReference>
<dbReference type="PANTHER" id="PTHR34069:SF2">
    <property type="entry name" value="BETA-KETOACYL-[ACYL-CARRIER-PROTEIN] SYNTHASE III"/>
    <property type="match status" value="1"/>
</dbReference>
<keyword evidence="1" id="KW-0963">Cytoplasm</keyword>
<evidence type="ECO:0000256" key="1">
    <source>
        <dbReference type="ARBA" id="ARBA00022490"/>
    </source>
</evidence>
<dbReference type="PANTHER" id="PTHR34069">
    <property type="entry name" value="3-OXOACYL-[ACYL-CARRIER-PROTEIN] SYNTHASE 3"/>
    <property type="match status" value="1"/>
</dbReference>
<dbReference type="RefSeq" id="WP_184346137.1">
    <property type="nucleotide sequence ID" value="NZ_JACHJH010000001.1"/>
</dbReference>
<dbReference type="EMBL" id="JACHJH010000001">
    <property type="protein sequence ID" value="MBB4891581.1"/>
    <property type="molecule type" value="Genomic_DNA"/>
</dbReference>
<dbReference type="GO" id="GO:0044550">
    <property type="term" value="P:secondary metabolite biosynthetic process"/>
    <property type="evidence" value="ECO:0007669"/>
    <property type="project" value="TreeGrafter"/>
</dbReference>
<dbReference type="GO" id="GO:0033818">
    <property type="term" value="F:beta-ketoacyl-acyl-carrier-protein synthase III activity"/>
    <property type="evidence" value="ECO:0007669"/>
    <property type="project" value="UniProtKB-EC"/>
</dbReference>
<dbReference type="GO" id="GO:0006633">
    <property type="term" value="P:fatty acid biosynthetic process"/>
    <property type="evidence" value="ECO:0007669"/>
    <property type="project" value="InterPro"/>
</dbReference>
<feature type="domain" description="Beta-ketoacyl-[acyl-carrier-protein] synthase III N-terminal" evidence="5">
    <location>
        <begin position="84"/>
        <end position="151"/>
    </location>
</feature>
<keyword evidence="3 6" id="KW-0012">Acyltransferase</keyword>
<dbReference type="InterPro" id="IPR016039">
    <property type="entry name" value="Thiolase-like"/>
</dbReference>
<gene>
    <name evidence="6" type="ORF">FHS39_000581</name>
</gene>
<dbReference type="InterPro" id="IPR013751">
    <property type="entry name" value="ACP_syn_III_N"/>
</dbReference>
<dbReference type="Gene3D" id="3.40.47.10">
    <property type="match status" value="2"/>
</dbReference>
<dbReference type="EC" id="2.3.1.180" evidence="6"/>
<keyword evidence="7" id="KW-1185">Reference proteome</keyword>
<evidence type="ECO:0000259" key="5">
    <source>
        <dbReference type="Pfam" id="PF08545"/>
    </source>
</evidence>
<dbReference type="SUPFAM" id="SSF53901">
    <property type="entry name" value="Thiolase-like"/>
    <property type="match status" value="1"/>
</dbReference>
<evidence type="ECO:0000256" key="3">
    <source>
        <dbReference type="ARBA" id="ARBA00023315"/>
    </source>
</evidence>
<dbReference type="GO" id="GO:0004315">
    <property type="term" value="F:3-oxoacyl-[acyl-carrier-protein] synthase activity"/>
    <property type="evidence" value="ECO:0007669"/>
    <property type="project" value="InterPro"/>
</dbReference>
<dbReference type="InterPro" id="IPR013747">
    <property type="entry name" value="ACP_syn_III_C"/>
</dbReference>
<reference evidence="6 7" key="1">
    <citation type="submission" date="2020-08" db="EMBL/GenBank/DDBJ databases">
        <title>Genomic Encyclopedia of Type Strains, Phase III (KMG-III): the genomes of soil and plant-associated and newly described type strains.</title>
        <authorList>
            <person name="Whitman W."/>
        </authorList>
    </citation>
    <scope>NUCLEOTIDE SEQUENCE [LARGE SCALE GENOMIC DNA]</scope>
    <source>
        <strain evidence="6 7">CECT 3266</strain>
    </source>
</reference>
<accession>A0A7W7LKY0</accession>
<keyword evidence="2 6" id="KW-0808">Transferase</keyword>
<dbReference type="CDD" id="cd00827">
    <property type="entry name" value="init_cond_enzymes"/>
    <property type="match status" value="1"/>
</dbReference>
<evidence type="ECO:0000259" key="4">
    <source>
        <dbReference type="Pfam" id="PF08541"/>
    </source>
</evidence>
<feature type="domain" description="Beta-ketoacyl-[acyl-carrier-protein] synthase III C-terminal" evidence="4">
    <location>
        <begin position="268"/>
        <end position="314"/>
    </location>
</feature>
<comment type="caution">
    <text evidence="6">The sequence shown here is derived from an EMBL/GenBank/DDBJ whole genome shotgun (WGS) entry which is preliminary data.</text>
</comment>
<evidence type="ECO:0000313" key="6">
    <source>
        <dbReference type="EMBL" id="MBB4891581.1"/>
    </source>
</evidence>
<dbReference type="AlphaFoldDB" id="A0A7W7LKY0"/>
<evidence type="ECO:0000256" key="2">
    <source>
        <dbReference type="ARBA" id="ARBA00022679"/>
    </source>
</evidence>
<name>A0A7W7LKY0_9ACTN</name>
<dbReference type="Pfam" id="PF08545">
    <property type="entry name" value="ACP_syn_III"/>
    <property type="match status" value="1"/>
</dbReference>
<proteinExistence type="predicted"/>
<dbReference type="Pfam" id="PF08541">
    <property type="entry name" value="ACP_syn_III_C"/>
    <property type="match status" value="1"/>
</dbReference>
<evidence type="ECO:0000313" key="7">
    <source>
        <dbReference type="Proteomes" id="UP000556084"/>
    </source>
</evidence>
<organism evidence="6 7">
    <name type="scientific">Streptomyces olivoverticillatus</name>
    <dbReference type="NCBI Taxonomy" id="66427"/>
    <lineage>
        <taxon>Bacteria</taxon>
        <taxon>Bacillati</taxon>
        <taxon>Actinomycetota</taxon>
        <taxon>Actinomycetes</taxon>
        <taxon>Kitasatosporales</taxon>
        <taxon>Streptomycetaceae</taxon>
        <taxon>Streptomyces</taxon>
    </lineage>
</organism>
<protein>
    <submittedName>
        <fullName evidence="6">3-oxoacyl-[acyl-carrier-protein] synthase-3</fullName>
        <ecNumber evidence="6">2.3.1.180</ecNumber>
    </submittedName>
</protein>
<sequence length="320" mass="34641">MDEGRLDIKSAQRIGVRALPVSDVPAPDMAVRAARTALERAAWRPDDVDLLIHTWLYYQGHELWSPPHYIANQLGATDCLPLAIHQGCDGGALALYDAALRLQADPTVSKALVTSSDRYVRPGIDRWNSYPSMGLGDAAAAILLHRDPQPDDAFFLRSLNTVSDVELEVVLRGHAPLNSVPLEPGMPVDAVTAARQATADMGKGVFDEIARTRIRTVLHDTLRDAGVQSDDPRLRCLVLPRVGARTLDAQYLPVLEDVLKCEHLRFDDHTGHLGCSDWGADLDDLVEQQILAPGEMAVLIGAGGGFTWVGAVVQAPGTDS</sequence>